<feature type="transmembrane region" description="Helical" evidence="16">
    <location>
        <begin position="129"/>
        <end position="151"/>
    </location>
</feature>
<keyword evidence="6" id="KW-0967">Endosome</keyword>
<reference evidence="19 20" key="1">
    <citation type="submission" date="2025-04" db="UniProtKB">
        <authorList>
            <consortium name="RefSeq"/>
        </authorList>
    </citation>
    <scope>IDENTIFICATION</scope>
    <source>
        <tissue evidence="19 20">Whole sample</tissue>
    </source>
</reference>
<feature type="transmembrane region" description="Helical" evidence="16">
    <location>
        <begin position="469"/>
        <end position="487"/>
    </location>
</feature>
<evidence type="ECO:0000256" key="2">
    <source>
        <dbReference type="ARBA" id="ARBA00004155"/>
    </source>
</evidence>
<evidence type="ECO:0000256" key="9">
    <source>
        <dbReference type="ARBA" id="ARBA00023053"/>
    </source>
</evidence>
<gene>
    <name evidence="19 20 21 22" type="primary">LOC111121983</name>
</gene>
<accession>A0A8B8CTL7</accession>
<evidence type="ECO:0000256" key="1">
    <source>
        <dbReference type="ARBA" id="ARBA00004107"/>
    </source>
</evidence>
<dbReference type="Pfam" id="PF01490">
    <property type="entry name" value="Aa_trans"/>
    <property type="match status" value="2"/>
</dbReference>
<keyword evidence="12" id="KW-0325">Glycoprotein</keyword>
<dbReference type="GO" id="GO:0005765">
    <property type="term" value="C:lysosomal membrane"/>
    <property type="evidence" value="ECO:0007669"/>
    <property type="project" value="UniProtKB-SubCell"/>
</dbReference>
<dbReference type="RefSeq" id="XP_022319197.1">
    <property type="nucleotide sequence ID" value="XM_022463489.1"/>
</dbReference>
<comment type="similarity">
    <text evidence="14">Belongs to the amino acid/polyamine transporter 2 family. SLC38A9 subfamily.</text>
</comment>
<keyword evidence="8 16" id="KW-1133">Transmembrane helix</keyword>
<protein>
    <submittedName>
        <fullName evidence="19 20">Sodium-coupled neutral amino acid transporter 9-like</fullName>
    </submittedName>
</protein>
<dbReference type="PANTHER" id="PTHR22950:SF244">
    <property type="entry name" value="NEUTRAL AMINO ACID TRANSPORTER 9"/>
    <property type="match status" value="1"/>
</dbReference>
<feature type="transmembrane region" description="Helical" evidence="16">
    <location>
        <begin position="493"/>
        <end position="515"/>
    </location>
</feature>
<dbReference type="OrthoDB" id="294730at2759"/>
<dbReference type="RefSeq" id="XP_022319194.1">
    <property type="nucleotide sequence ID" value="XM_022463486.1"/>
</dbReference>
<organism evidence="18 22">
    <name type="scientific">Crassostrea virginica</name>
    <name type="common">Eastern oyster</name>
    <dbReference type="NCBI Taxonomy" id="6565"/>
    <lineage>
        <taxon>Eukaryota</taxon>
        <taxon>Metazoa</taxon>
        <taxon>Spiralia</taxon>
        <taxon>Lophotrochozoa</taxon>
        <taxon>Mollusca</taxon>
        <taxon>Bivalvia</taxon>
        <taxon>Autobranchia</taxon>
        <taxon>Pteriomorphia</taxon>
        <taxon>Ostreida</taxon>
        <taxon>Ostreoidea</taxon>
        <taxon>Ostreidae</taxon>
        <taxon>Crassostrea</taxon>
    </lineage>
</organism>
<dbReference type="GO" id="GO:0031902">
    <property type="term" value="C:late endosome membrane"/>
    <property type="evidence" value="ECO:0007669"/>
    <property type="project" value="UniProtKB-SubCell"/>
</dbReference>
<feature type="transmembrane region" description="Helical" evidence="16">
    <location>
        <begin position="102"/>
        <end position="123"/>
    </location>
</feature>
<dbReference type="GO" id="GO:0046872">
    <property type="term" value="F:metal ion binding"/>
    <property type="evidence" value="ECO:0007669"/>
    <property type="project" value="UniProtKB-KW"/>
</dbReference>
<evidence type="ECO:0000313" key="19">
    <source>
        <dbReference type="RefSeq" id="XP_022319193.1"/>
    </source>
</evidence>
<keyword evidence="11" id="KW-1015">Disulfide bond</keyword>
<evidence type="ECO:0000256" key="5">
    <source>
        <dbReference type="ARBA" id="ARBA00022723"/>
    </source>
</evidence>
<feature type="transmembrane region" description="Helical" evidence="16">
    <location>
        <begin position="341"/>
        <end position="363"/>
    </location>
</feature>
<proteinExistence type="inferred from homology"/>
<feature type="transmembrane region" description="Helical" evidence="16">
    <location>
        <begin position="304"/>
        <end position="321"/>
    </location>
</feature>
<feature type="domain" description="Amino acid transporter transmembrane" evidence="17">
    <location>
        <begin position="98"/>
        <end position="238"/>
    </location>
</feature>
<keyword evidence="4 16" id="KW-0812">Transmembrane</keyword>
<evidence type="ECO:0000256" key="15">
    <source>
        <dbReference type="SAM" id="MobiDB-lite"/>
    </source>
</evidence>
<feature type="transmembrane region" description="Helical" evidence="16">
    <location>
        <begin position="426"/>
        <end position="449"/>
    </location>
</feature>
<evidence type="ECO:0000313" key="21">
    <source>
        <dbReference type="RefSeq" id="XP_022319195.1"/>
    </source>
</evidence>
<evidence type="ECO:0000256" key="12">
    <source>
        <dbReference type="ARBA" id="ARBA00023180"/>
    </source>
</evidence>
<keyword evidence="18" id="KW-1185">Reference proteome</keyword>
<dbReference type="GeneID" id="111121983"/>
<feature type="domain" description="Amino acid transporter transmembrane" evidence="17">
    <location>
        <begin position="296"/>
        <end position="521"/>
    </location>
</feature>
<keyword evidence="13" id="KW-0458">Lysosome</keyword>
<feature type="compositionally biased region" description="Polar residues" evidence="15">
    <location>
        <begin position="17"/>
        <end position="30"/>
    </location>
</feature>
<evidence type="ECO:0000256" key="8">
    <source>
        <dbReference type="ARBA" id="ARBA00022989"/>
    </source>
</evidence>
<keyword evidence="3" id="KW-0813">Transport</keyword>
<evidence type="ECO:0000256" key="7">
    <source>
        <dbReference type="ARBA" id="ARBA00022970"/>
    </source>
</evidence>
<name>A0A8B8CTL7_CRAVI</name>
<evidence type="ECO:0000256" key="16">
    <source>
        <dbReference type="SAM" id="Phobius"/>
    </source>
</evidence>
<keyword evidence="5" id="KW-0479">Metal-binding</keyword>
<evidence type="ECO:0000256" key="10">
    <source>
        <dbReference type="ARBA" id="ARBA00023136"/>
    </source>
</evidence>
<evidence type="ECO:0000256" key="13">
    <source>
        <dbReference type="ARBA" id="ARBA00023228"/>
    </source>
</evidence>
<feature type="transmembrane region" description="Helical" evidence="16">
    <location>
        <begin position="384"/>
        <end position="406"/>
    </location>
</feature>
<evidence type="ECO:0000256" key="4">
    <source>
        <dbReference type="ARBA" id="ARBA00022692"/>
    </source>
</evidence>
<evidence type="ECO:0000313" key="18">
    <source>
        <dbReference type="Proteomes" id="UP000694844"/>
    </source>
</evidence>
<feature type="region of interest" description="Disordered" evidence="15">
    <location>
        <begin position="1"/>
        <end position="49"/>
    </location>
</feature>
<evidence type="ECO:0000313" key="22">
    <source>
        <dbReference type="RefSeq" id="XP_022319197.1"/>
    </source>
</evidence>
<evidence type="ECO:0000256" key="6">
    <source>
        <dbReference type="ARBA" id="ARBA00022753"/>
    </source>
</evidence>
<keyword evidence="9" id="KW-0915">Sodium</keyword>
<feature type="transmembrane region" description="Helical" evidence="16">
    <location>
        <begin position="180"/>
        <end position="200"/>
    </location>
</feature>
<evidence type="ECO:0000256" key="11">
    <source>
        <dbReference type="ARBA" id="ARBA00023157"/>
    </source>
</evidence>
<comment type="subcellular location">
    <subcellularLocation>
        <location evidence="1">Late endosome membrane</location>
        <topology evidence="1">Multi-pass membrane protein</topology>
    </subcellularLocation>
    <subcellularLocation>
        <location evidence="2">Lysosome membrane</location>
        <topology evidence="2">Multi-pass membrane protein</topology>
    </subcellularLocation>
</comment>
<dbReference type="RefSeq" id="XP_022319193.1">
    <property type="nucleotide sequence ID" value="XM_022463485.1"/>
</dbReference>
<dbReference type="InterPro" id="IPR013057">
    <property type="entry name" value="AA_transpt_TM"/>
</dbReference>
<keyword evidence="7" id="KW-0029">Amino-acid transport</keyword>
<evidence type="ECO:0000256" key="3">
    <source>
        <dbReference type="ARBA" id="ARBA00022448"/>
    </source>
</evidence>
<dbReference type="RefSeq" id="XP_022319195.1">
    <property type="nucleotide sequence ID" value="XM_022463487.1"/>
</dbReference>
<evidence type="ECO:0000256" key="14">
    <source>
        <dbReference type="ARBA" id="ARBA00038442"/>
    </source>
</evidence>
<sequence>MSINGEPGETAPLLESGDSNSPPASINRTSEQQERRRQPVDFSSLNSNSSGDNGLTSAILRYRYYGRLAPHSDSTFQMPDHVVPPDFVIVVPIVTEGKQSSLITIFSLWNTMMGTSILSMPWAIRQAGFLTGISLLVFMALLMFYTSYRILKAMQTTGKLDSGVDFSDVCHMSLGRWAQILAVVSSLLTLLGGAIVYWILLSNFFYNVVNFIYHHSTSPHKNVSNGIDYVCPSMSASHPGNHSNHSWTLSSHYSSQWLASSHSHESVYDRVWDENYTVPFFLICVLGPLINFKSPTFFTKFNALGTFSVAYLVSFVAVKAHQWGFHMNFQGENDVKDIHHIYIPEFQGTFAALTGIAALAYFVQNCVISICRNQQHPENNIRDLTIAYVLVAVTYIYMGIMFYAAFPLNKNCIEDNLLNNIADTDIMAFVARIGLFFQMVCVFPLLLYIFRAQLLFSLFGNVWPSLKHVLGLNVVLVGICVVFAVFLPHIGSIIGFVGAFCGFSYAILLPCLVYMKTLSDRGELSPFTVVFHSLLILLGLANFIGQFLIIGKT</sequence>
<dbReference type="KEGG" id="cvn:111121983"/>
<dbReference type="GO" id="GO:0015179">
    <property type="term" value="F:L-amino acid transmembrane transporter activity"/>
    <property type="evidence" value="ECO:0007669"/>
    <property type="project" value="TreeGrafter"/>
</dbReference>
<evidence type="ECO:0000313" key="20">
    <source>
        <dbReference type="RefSeq" id="XP_022319194.1"/>
    </source>
</evidence>
<dbReference type="PANTHER" id="PTHR22950">
    <property type="entry name" value="AMINO ACID TRANSPORTER"/>
    <property type="match status" value="1"/>
</dbReference>
<dbReference type="AlphaFoldDB" id="A0A8B8CTL7"/>
<feature type="transmembrane region" description="Helical" evidence="16">
    <location>
        <begin position="527"/>
        <end position="550"/>
    </location>
</feature>
<dbReference type="Proteomes" id="UP000694844">
    <property type="component" value="Chromosome 2"/>
</dbReference>
<evidence type="ECO:0000259" key="17">
    <source>
        <dbReference type="Pfam" id="PF01490"/>
    </source>
</evidence>
<keyword evidence="10 16" id="KW-0472">Membrane</keyword>
<feature type="transmembrane region" description="Helical" evidence="16">
    <location>
        <begin position="276"/>
        <end position="292"/>
    </location>
</feature>